<evidence type="ECO:0008006" key="4">
    <source>
        <dbReference type="Google" id="ProtNLM"/>
    </source>
</evidence>
<gene>
    <name evidence="2" type="ORF">Tb09.244.2230</name>
</gene>
<reference evidence="2 3" key="2">
    <citation type="journal article" date="2005" name="Science">
        <title>The genome of the African trypanosome Trypanosoma brucei.</title>
        <authorList>
            <person name="Berriman M."/>
            <person name="Ghedin E."/>
            <person name="Hertz-Fowler C."/>
            <person name="Blandin G."/>
            <person name="Renauld H."/>
            <person name="Bartholomeu D.C."/>
            <person name="Lennard N.J."/>
            <person name="Caler E."/>
            <person name="Hamlin N.E."/>
            <person name="Haas B."/>
            <person name="Bohme U."/>
            <person name="Hannick L."/>
            <person name="Aslett M.A."/>
            <person name="Shallom J."/>
            <person name="Marcello L."/>
            <person name="Hou L."/>
            <person name="Wickstead B."/>
            <person name="Alsmark U.C."/>
            <person name="Arrowsmith C."/>
            <person name="Atkin R.J."/>
            <person name="Barron A.J."/>
            <person name="Bringaud F."/>
            <person name="Brooks K."/>
            <person name="Carrington M."/>
            <person name="Cherevach I."/>
            <person name="Chillingworth T.J."/>
            <person name="Churcher C."/>
            <person name="Clark L.N."/>
            <person name="Corton C.H."/>
            <person name="Cronin A."/>
            <person name="Davies R.M."/>
            <person name="Doggett J."/>
            <person name="Djikeng A."/>
            <person name="Feldblyum T."/>
            <person name="Field M.C."/>
            <person name="Fraser A."/>
            <person name="Goodhead I."/>
            <person name="Hance Z."/>
            <person name="Harper D."/>
            <person name="Harris B.R."/>
            <person name="Hauser H."/>
            <person name="Hostetler J."/>
            <person name="Ivens A."/>
            <person name="Jagels K."/>
            <person name="Johnson D."/>
            <person name="Johnson J."/>
            <person name="Jones K."/>
            <person name="Kerhornou A.X."/>
            <person name="Koo H."/>
            <person name="Larke N."/>
            <person name="Landfear S."/>
            <person name="Larkin C."/>
            <person name="Leech V."/>
            <person name="Line A."/>
            <person name="Lord A."/>
            <person name="Macleod A."/>
            <person name="Mooney P.J."/>
            <person name="Moule S."/>
            <person name="Martin D.M."/>
            <person name="Morgan G.W."/>
            <person name="Mungall K."/>
            <person name="Norbertczak H."/>
            <person name="Ormond D."/>
            <person name="Pai G."/>
            <person name="Peacock C.S."/>
            <person name="Peterson J."/>
            <person name="Quail M.A."/>
            <person name="Rabbinowitsch E."/>
            <person name="Rajandream M.A."/>
            <person name="Reitter C."/>
            <person name="Salzberg S.L."/>
            <person name="Sanders M."/>
            <person name="Schobel S."/>
            <person name="Sharp S."/>
            <person name="Simmonds M."/>
            <person name="Simpson A.J."/>
            <person name="Tallon L."/>
            <person name="Turner C.M."/>
            <person name="Tait A."/>
            <person name="Tivey A.R."/>
            <person name="Van Aken S."/>
            <person name="Walker D."/>
            <person name="Wanless D."/>
            <person name="Wang S."/>
            <person name="White B."/>
            <person name="White O."/>
            <person name="Whitehead S."/>
            <person name="Woodward J."/>
            <person name="Wortman J."/>
            <person name="Adams M.D."/>
            <person name="Embley T.M."/>
            <person name="Gull K."/>
            <person name="Ullu E."/>
            <person name="Barry J.D."/>
            <person name="Fairlamb A.H."/>
            <person name="Opperdoes F."/>
            <person name="Barrell B.G."/>
            <person name="Donelson J.E."/>
            <person name="Hall N."/>
            <person name="Fraser C.M."/>
            <person name="Melville S.E."/>
            <person name="El-Sayed N.M."/>
        </authorList>
    </citation>
    <scope>NUCLEOTIDE SEQUENCE [LARGE SCALE GENOMIC DNA]</scope>
    <source>
        <strain evidence="2 3">927/4 GUTat10.1</strain>
    </source>
</reference>
<evidence type="ECO:0000256" key="1">
    <source>
        <dbReference type="SAM" id="SignalP"/>
    </source>
</evidence>
<keyword evidence="3" id="KW-1185">Reference proteome</keyword>
<dbReference type="AlphaFoldDB" id="Q38CT7"/>
<proteinExistence type="predicted"/>
<sequence length="215" mass="24289">MELLWGLLLLPCSLHVTFLEQPRTLFFPCIRPNNKERFLIFFMPSLQAPQKLIPQVFQPIILIPLIIRLPLNTAVHSGGVVFLSHNSDEGFRSTPCFSTPRYHVCVSVCACLSSYSLITFHGFPSPFSYSAAVSASVSPLIQHNKQFFATTMQIYNMPFPTTFPALLSLCSKFEISMLPELIFLCVSPGIIFSSQPSFSYLSVFFQSNTSFRYLH</sequence>
<keyword evidence="1" id="KW-0732">Signal</keyword>
<evidence type="ECO:0000313" key="3">
    <source>
        <dbReference type="Proteomes" id="UP000008524"/>
    </source>
</evidence>
<organism evidence="2 3">
    <name type="scientific">Trypanosoma brucei brucei (strain 927/4 GUTat10.1)</name>
    <dbReference type="NCBI Taxonomy" id="185431"/>
    <lineage>
        <taxon>Eukaryota</taxon>
        <taxon>Discoba</taxon>
        <taxon>Euglenozoa</taxon>
        <taxon>Kinetoplastea</taxon>
        <taxon>Metakinetoplastina</taxon>
        <taxon>Trypanosomatida</taxon>
        <taxon>Trypanosomatidae</taxon>
        <taxon>Trypanosoma</taxon>
    </lineage>
</organism>
<dbReference type="GO" id="GO:0031981">
    <property type="term" value="C:nuclear lumen"/>
    <property type="evidence" value="ECO:0006056"/>
    <property type="project" value="Others"/>
</dbReference>
<dbReference type="GO" id="GO:0005737">
    <property type="term" value="C:cytoplasm"/>
    <property type="evidence" value="ECO:0006056"/>
    <property type="project" value="Others"/>
</dbReference>
<evidence type="ECO:0000313" key="2">
    <source>
        <dbReference type="EMBL" id="EAN77383.1"/>
    </source>
</evidence>
<dbReference type="InParanoid" id="Q38CT7"/>
<dbReference type="RefSeq" id="XP_827713.1">
    <property type="nucleotide sequence ID" value="XM_822620.1"/>
</dbReference>
<dbReference type="KEGG" id="tbr:Tb09.244.2230"/>
<reference evidence="2 3" key="1">
    <citation type="journal article" date="2005" name="Science">
        <title>Comparative genomics of trypanosomatid parasitic protozoa.</title>
        <authorList>
            <person name="El-Sayed N.M."/>
            <person name="Myler P.J."/>
            <person name="Blandin G."/>
            <person name="Berriman M."/>
            <person name="Crabtree J."/>
            <person name="Aggarwal G."/>
            <person name="Caler E."/>
            <person name="Renauld H."/>
            <person name="Worthey E.A."/>
            <person name="Hertz-Fowler C."/>
            <person name="Ghedin E."/>
            <person name="Peacock C."/>
            <person name="Bartholomeu D.C."/>
            <person name="Haas B.J."/>
            <person name="Tran A.N."/>
            <person name="Wortman J.R."/>
            <person name="Alsmark U.C."/>
            <person name="Angiuoli S."/>
            <person name="Anupama A."/>
            <person name="Badger J."/>
            <person name="Bringaud F."/>
            <person name="Cadag E."/>
            <person name="Carlton J.M."/>
            <person name="Cerqueira G.C."/>
            <person name="Creasy T."/>
            <person name="Delcher A.L."/>
            <person name="Djikeng A."/>
            <person name="Embley T.M."/>
            <person name="Hauser C."/>
            <person name="Ivens A.C."/>
            <person name="Kummerfeld S.K."/>
            <person name="Pereira-Leal J.B."/>
            <person name="Nilsson D."/>
            <person name="Peterson J."/>
            <person name="Salzberg S.L."/>
            <person name="Shallom J."/>
            <person name="Silva J.C."/>
            <person name="Sundaram J."/>
            <person name="Westenberger S."/>
            <person name="White O."/>
            <person name="Melville S.E."/>
            <person name="Donelson J.E."/>
            <person name="Andersson B."/>
            <person name="Stuart K.D."/>
            <person name="Hall N."/>
        </authorList>
    </citation>
    <scope>NUCLEOTIDE SEQUENCE [LARGE SCALE GENOMIC DNA]</scope>
    <source>
        <strain evidence="2 3">927/4 GUTat10.1</strain>
    </source>
</reference>
<feature type="signal peptide" evidence="1">
    <location>
        <begin position="1"/>
        <end position="19"/>
    </location>
</feature>
<dbReference type="VEuPathDB" id="TriTrypDB:Tb927.9.15770"/>
<dbReference type="GeneID" id="3661252"/>
<dbReference type="Proteomes" id="UP000008524">
    <property type="component" value="Chromosome 9"/>
</dbReference>
<accession>Q38CT7</accession>
<feature type="chain" id="PRO_5004221980" description="T. brucei spp.-specific protein" evidence="1">
    <location>
        <begin position="20"/>
        <end position="215"/>
    </location>
</feature>
<protein>
    <recommendedName>
        <fullName evidence="4">T. brucei spp.-specific protein</fullName>
    </recommendedName>
</protein>
<dbReference type="PaxDb" id="5691-EAN77383"/>
<dbReference type="EMBL" id="CM000207">
    <property type="protein sequence ID" value="EAN77383.1"/>
    <property type="molecule type" value="Genomic_DNA"/>
</dbReference>
<name>Q38CT7_TRYB2</name>